<dbReference type="InterPro" id="IPR035979">
    <property type="entry name" value="RBD_domain_sf"/>
</dbReference>
<feature type="domain" description="J" evidence="6">
    <location>
        <begin position="10"/>
        <end position="74"/>
    </location>
</feature>
<dbReference type="CDD" id="cd06257">
    <property type="entry name" value="DnaJ"/>
    <property type="match status" value="1"/>
</dbReference>
<keyword evidence="4" id="KW-0143">Chaperone</keyword>
<organism evidence="7 8">
    <name type="scientific">Metschnikowia bicuspidata</name>
    <dbReference type="NCBI Taxonomy" id="27322"/>
    <lineage>
        <taxon>Eukaryota</taxon>
        <taxon>Fungi</taxon>
        <taxon>Dikarya</taxon>
        <taxon>Ascomycota</taxon>
        <taxon>Saccharomycotina</taxon>
        <taxon>Pichiomycetes</taxon>
        <taxon>Metschnikowiaceae</taxon>
        <taxon>Metschnikowia</taxon>
    </lineage>
</organism>
<dbReference type="InterPro" id="IPR001623">
    <property type="entry name" value="DnaJ_domain"/>
</dbReference>
<proteinExistence type="predicted"/>
<gene>
    <name evidence="7" type="ORF">METBISCDRAFT_26049</name>
</gene>
<evidence type="ECO:0000259" key="6">
    <source>
        <dbReference type="PROSITE" id="PS50076"/>
    </source>
</evidence>
<keyword evidence="8" id="KW-1185">Reference proteome</keyword>
<dbReference type="GO" id="GO:0005737">
    <property type="term" value="C:cytoplasm"/>
    <property type="evidence" value="ECO:0007669"/>
    <property type="project" value="UniProtKB-SubCell"/>
</dbReference>
<dbReference type="EMBL" id="ML004434">
    <property type="protein sequence ID" value="RKP32099.1"/>
    <property type="molecule type" value="Genomic_DNA"/>
</dbReference>
<accession>A0A4V1J3H7</accession>
<dbReference type="PANTHER" id="PTHR44313">
    <property type="entry name" value="DNAJ HOMOLOG SUBFAMILY C MEMBER 17"/>
    <property type="match status" value="1"/>
</dbReference>
<evidence type="ECO:0000256" key="1">
    <source>
        <dbReference type="ARBA" id="ARBA00004123"/>
    </source>
</evidence>
<dbReference type="InterPro" id="IPR052094">
    <property type="entry name" value="Pre-mRNA-splicing_ERAD"/>
</dbReference>
<dbReference type="PRINTS" id="PR00625">
    <property type="entry name" value="JDOMAIN"/>
</dbReference>
<keyword evidence="3" id="KW-0963">Cytoplasm</keyword>
<dbReference type="SUPFAM" id="SSF46565">
    <property type="entry name" value="Chaperone J-domain"/>
    <property type="match status" value="1"/>
</dbReference>
<protein>
    <submittedName>
        <fullName evidence="7">DnaJ-domain-containing protein</fullName>
    </submittedName>
</protein>
<dbReference type="InterPro" id="IPR012677">
    <property type="entry name" value="Nucleotide-bd_a/b_plait_sf"/>
</dbReference>
<dbReference type="PROSITE" id="PS50076">
    <property type="entry name" value="DNAJ_2"/>
    <property type="match status" value="1"/>
</dbReference>
<evidence type="ECO:0000256" key="4">
    <source>
        <dbReference type="ARBA" id="ARBA00023186"/>
    </source>
</evidence>
<evidence type="ECO:0000256" key="3">
    <source>
        <dbReference type="ARBA" id="ARBA00022490"/>
    </source>
</evidence>
<dbReference type="SMART" id="SM00271">
    <property type="entry name" value="DnaJ"/>
    <property type="match status" value="1"/>
</dbReference>
<sequence length="259" mass="30124">MDHILDSDVDLYKELGVAPDASPETITCSYRRMALKYHPDKNSSPDAIEKFHFFSLVHSVLTEADLRKQYDAIRLFGARWAPERLQELRRFRHDLLRREQEVKRRKQRQRPPVNLAQLQAAGLNLRREKQLRFQASQKHVSYRDLSQTKPLVDFLQPVVVCVWWKQRDEPDAVIDSDRLRRLMCQFGPVVSVDLLGSDGRYMSGKVEFSNVEGAVAAIEHNYRKSAKLWDGSPERRVASLLRDCQFLGFRASDMEQLNA</sequence>
<dbReference type="SUPFAM" id="SSF54928">
    <property type="entry name" value="RNA-binding domain, RBD"/>
    <property type="match status" value="1"/>
</dbReference>
<dbReference type="AlphaFoldDB" id="A0A4V1J3H7"/>
<evidence type="ECO:0000256" key="5">
    <source>
        <dbReference type="ARBA" id="ARBA00023242"/>
    </source>
</evidence>
<dbReference type="OrthoDB" id="436519at2759"/>
<evidence type="ECO:0000313" key="7">
    <source>
        <dbReference type="EMBL" id="RKP32099.1"/>
    </source>
</evidence>
<dbReference type="GO" id="GO:0005681">
    <property type="term" value="C:spliceosomal complex"/>
    <property type="evidence" value="ECO:0007669"/>
    <property type="project" value="TreeGrafter"/>
</dbReference>
<dbReference type="GO" id="GO:0000390">
    <property type="term" value="P:spliceosomal complex disassembly"/>
    <property type="evidence" value="ECO:0007669"/>
    <property type="project" value="TreeGrafter"/>
</dbReference>
<name>A0A4V1J3H7_9ASCO</name>
<evidence type="ECO:0000256" key="2">
    <source>
        <dbReference type="ARBA" id="ARBA00004496"/>
    </source>
</evidence>
<dbReference type="InterPro" id="IPR036869">
    <property type="entry name" value="J_dom_sf"/>
</dbReference>
<dbReference type="Proteomes" id="UP000268321">
    <property type="component" value="Unassembled WGS sequence"/>
</dbReference>
<dbReference type="GO" id="GO:0003676">
    <property type="term" value="F:nucleic acid binding"/>
    <property type="evidence" value="ECO:0007669"/>
    <property type="project" value="InterPro"/>
</dbReference>
<dbReference type="PANTHER" id="PTHR44313:SF1">
    <property type="entry name" value="DNAJ HOMOLOG SUBFAMILY C MEMBER 17"/>
    <property type="match status" value="1"/>
</dbReference>
<dbReference type="Pfam" id="PF00226">
    <property type="entry name" value="DnaJ"/>
    <property type="match status" value="1"/>
</dbReference>
<dbReference type="Gene3D" id="3.30.70.330">
    <property type="match status" value="1"/>
</dbReference>
<dbReference type="CDD" id="cd00590">
    <property type="entry name" value="RRM_SF"/>
    <property type="match status" value="1"/>
</dbReference>
<comment type="subcellular location">
    <subcellularLocation>
        <location evidence="2">Cytoplasm</location>
    </subcellularLocation>
    <subcellularLocation>
        <location evidence="1">Nucleus</location>
    </subcellularLocation>
</comment>
<reference evidence="8" key="1">
    <citation type="journal article" date="2018" name="Nat. Microbiol.">
        <title>Leveraging single-cell genomics to expand the fungal tree of life.</title>
        <authorList>
            <person name="Ahrendt S.R."/>
            <person name="Quandt C.A."/>
            <person name="Ciobanu D."/>
            <person name="Clum A."/>
            <person name="Salamov A."/>
            <person name="Andreopoulos B."/>
            <person name="Cheng J.F."/>
            <person name="Woyke T."/>
            <person name="Pelin A."/>
            <person name="Henrissat B."/>
            <person name="Reynolds N.K."/>
            <person name="Benny G.L."/>
            <person name="Smith M.E."/>
            <person name="James T.Y."/>
            <person name="Grigoriev I.V."/>
        </authorList>
    </citation>
    <scope>NUCLEOTIDE SEQUENCE [LARGE SCALE GENOMIC DNA]</scope>
    <source>
        <strain evidence="8">Baker2002</strain>
    </source>
</reference>
<dbReference type="Gene3D" id="1.10.287.110">
    <property type="entry name" value="DnaJ domain"/>
    <property type="match status" value="1"/>
</dbReference>
<keyword evidence="5" id="KW-0539">Nucleus</keyword>
<evidence type="ECO:0000313" key="8">
    <source>
        <dbReference type="Proteomes" id="UP000268321"/>
    </source>
</evidence>